<evidence type="ECO:0000313" key="1">
    <source>
        <dbReference type="EMBL" id="KAK1867545.1"/>
    </source>
</evidence>
<dbReference type="Proteomes" id="UP000798662">
    <property type="component" value="Chromosome 3"/>
</dbReference>
<comment type="caution">
    <text evidence="1">The sequence shown here is derived from an EMBL/GenBank/DDBJ whole genome shotgun (WGS) entry which is preliminary data.</text>
</comment>
<protein>
    <submittedName>
        <fullName evidence="1">Uncharacterized protein</fullName>
    </submittedName>
</protein>
<keyword evidence="2" id="KW-1185">Reference proteome</keyword>
<organism evidence="1 2">
    <name type="scientific">Pyropia yezoensis</name>
    <name type="common">Susabi-nori</name>
    <name type="synonym">Porphyra yezoensis</name>
    <dbReference type="NCBI Taxonomy" id="2788"/>
    <lineage>
        <taxon>Eukaryota</taxon>
        <taxon>Rhodophyta</taxon>
        <taxon>Bangiophyceae</taxon>
        <taxon>Bangiales</taxon>
        <taxon>Bangiaceae</taxon>
        <taxon>Pyropia</taxon>
    </lineage>
</organism>
<accession>A0ACC3CC61</accession>
<evidence type="ECO:0000313" key="2">
    <source>
        <dbReference type="Proteomes" id="UP000798662"/>
    </source>
</evidence>
<proteinExistence type="predicted"/>
<name>A0ACC3CC61_PYRYE</name>
<sequence length="470" mass="44869">MAPLRTSLAGAPAWVFGLPAASRRLWTSPLPVASSVRPASGAAGTFLPGSAATVPVAESGSVRAALQVPPSAAPSAPAGAVSPPRANRPSHAGAAPAAGASPPSPVDAPATVRVPADRLRAACSTILSRAGYPAGQVAMMVDVLLYGQLSGSSQTVAKLVSRGVGSLAGPTRRRGPTAAAAGTATDVNGGGDDETAADDGGGVPAELVEVVSTPVAARLDATGVPGMVAMTAAADAAVARARSMGIGLVATAGSVDGTGAIGYYARRVAAAGFFCLAASGASPPLVAPVGASAALVGTNPLAFGIPYGGSAGDDADGLHGSDGGAATGAVVADIGTSAMSYWEVARMADDAPLPAGVALTTDGAEAATAAAAAVLRPFGGPRDAHKGSALGLLVEWLTGPLVGATVVGGAAGGSAAGSSATDGPAGWGNFVLAIDPGLLRSRAAVLGETSGARGVPVEAAVWAQLQALAA</sequence>
<gene>
    <name evidence="1" type="ORF">I4F81_010051</name>
</gene>
<reference evidence="1" key="1">
    <citation type="submission" date="2019-11" db="EMBL/GenBank/DDBJ databases">
        <title>Nori genome reveals adaptations in red seaweeds to the harsh intertidal environment.</title>
        <authorList>
            <person name="Wang D."/>
            <person name="Mao Y."/>
        </authorList>
    </citation>
    <scope>NUCLEOTIDE SEQUENCE</scope>
    <source>
        <tissue evidence="1">Gametophyte</tissue>
    </source>
</reference>
<dbReference type="EMBL" id="CM020620">
    <property type="protein sequence ID" value="KAK1867545.1"/>
    <property type="molecule type" value="Genomic_DNA"/>
</dbReference>